<evidence type="ECO:0000313" key="5">
    <source>
        <dbReference type="Proteomes" id="UP000215043"/>
    </source>
</evidence>
<dbReference type="EMBL" id="CP022752">
    <property type="protein sequence ID" value="ASU81352.1"/>
    <property type="molecule type" value="Genomic_DNA"/>
</dbReference>
<organism evidence="2 5">
    <name type="scientific">Actinopolyspora erythraea</name>
    <dbReference type="NCBI Taxonomy" id="414996"/>
    <lineage>
        <taxon>Bacteria</taxon>
        <taxon>Bacillati</taxon>
        <taxon>Actinomycetota</taxon>
        <taxon>Actinomycetes</taxon>
        <taxon>Actinopolysporales</taxon>
        <taxon>Actinopolysporaceae</taxon>
        <taxon>Actinopolyspora</taxon>
    </lineage>
</organism>
<dbReference type="Proteomes" id="UP000029737">
    <property type="component" value="Unassembled WGS sequence"/>
</dbReference>
<dbReference type="RefSeq" id="WP_043571216.1">
    <property type="nucleotide sequence ID" value="NZ_CP022752.1"/>
</dbReference>
<sequence length="67" mass="7236">MWWKVVLGLLALWLVLSVAGAVIGFVVKGLFWLAVVGGALFLITAAVGWAKRDNRQVGGGSRSRQLR</sequence>
<reference evidence="3 4" key="1">
    <citation type="journal article" date="2014" name="PLoS ONE">
        <title>Identification and Characterization of a New Erythromycin Biosynthetic Gene Cluster in Actinopolyspora erythraea YIM90600, a Novel Erythronolide-Producing Halophilic Actinomycete Isolated from Salt Field.</title>
        <authorList>
            <person name="Chen D."/>
            <person name="Feng J."/>
            <person name="Huang L."/>
            <person name="Zhang Q."/>
            <person name="Wu J."/>
            <person name="Zhu X."/>
            <person name="Duan Y."/>
            <person name="Xu Z."/>
        </authorList>
    </citation>
    <scope>NUCLEOTIDE SEQUENCE [LARGE SCALE GENOMIC DNA]</scope>
    <source>
        <strain evidence="3 4">YIM90600</strain>
    </source>
</reference>
<reference evidence="2 5" key="2">
    <citation type="submission" date="2017-08" db="EMBL/GenBank/DDBJ databases">
        <title>The complete genome sequence of moderately halophilic actinomycete Actinopolyspora erythraea YIM 90600, the producer of novel erythromycin, novel actinopolysporins A-C and tubercidin.</title>
        <authorList>
            <person name="Yin M."/>
            <person name="Tang S."/>
        </authorList>
    </citation>
    <scope>NUCLEOTIDE SEQUENCE [LARGE SCALE GENOMIC DNA]</scope>
    <source>
        <strain evidence="2 5">YIM 90600</strain>
    </source>
</reference>
<dbReference type="EMBL" id="JPMV01000009">
    <property type="protein sequence ID" value="KGI82780.1"/>
    <property type="molecule type" value="Genomic_DNA"/>
</dbReference>
<dbReference type="Proteomes" id="UP000215043">
    <property type="component" value="Chromosome"/>
</dbReference>
<gene>
    <name evidence="2" type="ORF">CDG81_22265</name>
    <name evidence="3" type="ORF">IL38_02585</name>
</gene>
<name>A0A099DBJ3_9ACTN</name>
<keyword evidence="1" id="KW-1133">Transmembrane helix</keyword>
<accession>A0A099DBJ3</accession>
<keyword evidence="1" id="KW-0812">Transmembrane</keyword>
<proteinExistence type="predicted"/>
<dbReference type="AlphaFoldDB" id="A0A099DBJ3"/>
<feature type="transmembrane region" description="Helical" evidence="1">
    <location>
        <begin position="30"/>
        <end position="50"/>
    </location>
</feature>
<dbReference type="HOGENOM" id="CLU_203330_1_0_11"/>
<keyword evidence="4" id="KW-1185">Reference proteome</keyword>
<evidence type="ECO:0000313" key="3">
    <source>
        <dbReference type="EMBL" id="KGI82780.1"/>
    </source>
</evidence>
<keyword evidence="1" id="KW-0472">Membrane</keyword>
<evidence type="ECO:0000313" key="2">
    <source>
        <dbReference type="EMBL" id="ASU81352.1"/>
    </source>
</evidence>
<dbReference type="OrthoDB" id="5195898at2"/>
<dbReference type="eggNOG" id="ENOG50339JV">
    <property type="taxonomic scope" value="Bacteria"/>
</dbReference>
<evidence type="ECO:0000256" key="1">
    <source>
        <dbReference type="SAM" id="Phobius"/>
    </source>
</evidence>
<protein>
    <submittedName>
        <fullName evidence="3">Membrane protein</fullName>
    </submittedName>
</protein>
<evidence type="ECO:0000313" key="4">
    <source>
        <dbReference type="Proteomes" id="UP000029737"/>
    </source>
</evidence>
<dbReference type="KEGG" id="aey:CDG81_22265"/>